<dbReference type="OrthoDB" id="27325at2759"/>
<dbReference type="AlphaFoldDB" id="A0A8H7RY24"/>
<dbReference type="InterPro" id="IPR037231">
    <property type="entry name" value="NAP-like_sf"/>
</dbReference>
<evidence type="ECO:0000313" key="5">
    <source>
        <dbReference type="Proteomes" id="UP000646827"/>
    </source>
</evidence>
<dbReference type="EMBL" id="JAEPRB010000181">
    <property type="protein sequence ID" value="KAG2219392.1"/>
    <property type="molecule type" value="Genomic_DNA"/>
</dbReference>
<evidence type="ECO:0000313" key="4">
    <source>
        <dbReference type="EMBL" id="KAG2219392.1"/>
    </source>
</evidence>
<sequence>MNNQQPTSRLDINSGRKQELTAPTPQNTPINPAPITSNYRPSISSISEDTITATTEKDNNNNPDASNLTGAFTSNPALISMLQGKLGNLVGRRSGYVHSLPSSVKRRIHGLQHFQAKHAELEGKFQEEVLALEKKYLELYTPLYNKRAEIIVGGYEPTDEEVRLGEKVDQDEEDEEEEEEKGKEKEDLTTTKEDEVTNDMVGIPEFWLTALKNHPQISETITELDELVLKHLVNIRMSYMDKPGFKLHFDFAENEHFTDKTLTKTYYYQEHAYGGDYVYDHAEGCDIHWNEGKDLTVKVETKKQRHKGTNKTRVVKRTVPAETFFAFFHPPSFPDDNTELDEEEAEGLDAKLEVDYETGEEFKDKIIPHAIDYFTGKALEYEDFPAEDEFEDEFYEDDEDDEDDDDEESDDDDDDDDGKQTTKGENAPECKQS</sequence>
<evidence type="ECO:0000256" key="1">
    <source>
        <dbReference type="ARBA" id="ARBA00009947"/>
    </source>
</evidence>
<feature type="region of interest" description="Disordered" evidence="3">
    <location>
        <begin position="1"/>
        <end position="42"/>
    </location>
</feature>
<gene>
    <name evidence="4" type="ORF">INT45_010968</name>
</gene>
<reference evidence="4 5" key="1">
    <citation type="submission" date="2020-12" db="EMBL/GenBank/DDBJ databases">
        <title>Metabolic potential, ecology and presence of endohyphal bacteria is reflected in genomic diversity of Mucoromycotina.</title>
        <authorList>
            <person name="Muszewska A."/>
            <person name="Okrasinska A."/>
            <person name="Steczkiewicz K."/>
            <person name="Drgas O."/>
            <person name="Orlowska M."/>
            <person name="Perlinska-Lenart U."/>
            <person name="Aleksandrzak-Piekarczyk T."/>
            <person name="Szatraj K."/>
            <person name="Zielenkiewicz U."/>
            <person name="Pilsyk S."/>
            <person name="Malc E."/>
            <person name="Mieczkowski P."/>
            <person name="Kruszewska J.S."/>
            <person name="Biernat P."/>
            <person name="Pawlowska J."/>
        </authorList>
    </citation>
    <scope>NUCLEOTIDE SEQUENCE [LARGE SCALE GENOMIC DNA]</scope>
    <source>
        <strain evidence="4 5">CBS 142.35</strain>
    </source>
</reference>
<feature type="compositionally biased region" description="Acidic residues" evidence="3">
    <location>
        <begin position="169"/>
        <end position="179"/>
    </location>
</feature>
<proteinExistence type="inferred from homology"/>
<dbReference type="SUPFAM" id="SSF143113">
    <property type="entry name" value="NAP-like"/>
    <property type="match status" value="1"/>
</dbReference>
<dbReference type="Gene3D" id="1.20.5.1500">
    <property type="match status" value="1"/>
</dbReference>
<protein>
    <recommendedName>
        <fullName evidence="6">Nucleosome assembly protein 1-like 1</fullName>
    </recommendedName>
</protein>
<dbReference type="GO" id="GO:0006334">
    <property type="term" value="P:nucleosome assembly"/>
    <property type="evidence" value="ECO:0007669"/>
    <property type="project" value="InterPro"/>
</dbReference>
<dbReference type="Gene3D" id="3.30.1120.90">
    <property type="entry name" value="Nucleosome assembly protein"/>
    <property type="match status" value="1"/>
</dbReference>
<dbReference type="FunFam" id="3.30.1120.90:FF:000003">
    <property type="entry name" value="Nucleosome assembly protein"/>
    <property type="match status" value="1"/>
</dbReference>
<organism evidence="4 5">
    <name type="scientific">Circinella minor</name>
    <dbReference type="NCBI Taxonomy" id="1195481"/>
    <lineage>
        <taxon>Eukaryota</taxon>
        <taxon>Fungi</taxon>
        <taxon>Fungi incertae sedis</taxon>
        <taxon>Mucoromycota</taxon>
        <taxon>Mucoromycotina</taxon>
        <taxon>Mucoromycetes</taxon>
        <taxon>Mucorales</taxon>
        <taxon>Lichtheimiaceae</taxon>
        <taxon>Circinella</taxon>
    </lineage>
</organism>
<dbReference type="GO" id="GO:0005634">
    <property type="term" value="C:nucleus"/>
    <property type="evidence" value="ECO:0007669"/>
    <property type="project" value="InterPro"/>
</dbReference>
<name>A0A8H7RY24_9FUNG</name>
<dbReference type="InterPro" id="IPR002164">
    <property type="entry name" value="NAP_family"/>
</dbReference>
<keyword evidence="5" id="KW-1185">Reference proteome</keyword>
<dbReference type="Pfam" id="PF00956">
    <property type="entry name" value="NAP"/>
    <property type="match status" value="1"/>
</dbReference>
<feature type="compositionally biased region" description="Acidic residues" evidence="3">
    <location>
        <begin position="385"/>
        <end position="417"/>
    </location>
</feature>
<comment type="similarity">
    <text evidence="1 2">Belongs to the nucleosome assembly protein (NAP) family.</text>
</comment>
<dbReference type="Proteomes" id="UP000646827">
    <property type="component" value="Unassembled WGS sequence"/>
</dbReference>
<feature type="compositionally biased region" description="Basic and acidic residues" evidence="3">
    <location>
        <begin position="418"/>
        <end position="433"/>
    </location>
</feature>
<dbReference type="FunFam" id="1.20.5.1500:FF:000001">
    <property type="entry name" value="Nucleosome assembly protein 1-like 1"/>
    <property type="match status" value="1"/>
</dbReference>
<dbReference type="PANTHER" id="PTHR11875">
    <property type="entry name" value="TESTIS-SPECIFIC Y-ENCODED PROTEIN"/>
    <property type="match status" value="1"/>
</dbReference>
<feature type="region of interest" description="Disordered" evidence="3">
    <location>
        <begin position="385"/>
        <end position="433"/>
    </location>
</feature>
<feature type="compositionally biased region" description="Basic and acidic residues" evidence="3">
    <location>
        <begin position="180"/>
        <end position="193"/>
    </location>
</feature>
<feature type="compositionally biased region" description="Polar residues" evidence="3">
    <location>
        <begin position="1"/>
        <end position="11"/>
    </location>
</feature>
<evidence type="ECO:0000256" key="3">
    <source>
        <dbReference type="SAM" id="MobiDB-lite"/>
    </source>
</evidence>
<feature type="compositionally biased region" description="Polar residues" evidence="3">
    <location>
        <begin position="21"/>
        <end position="42"/>
    </location>
</feature>
<accession>A0A8H7RY24</accession>
<evidence type="ECO:0000256" key="2">
    <source>
        <dbReference type="RuleBase" id="RU003876"/>
    </source>
</evidence>
<evidence type="ECO:0008006" key="6">
    <source>
        <dbReference type="Google" id="ProtNLM"/>
    </source>
</evidence>
<feature type="region of interest" description="Disordered" evidence="3">
    <location>
        <begin position="161"/>
        <end position="193"/>
    </location>
</feature>
<comment type="caution">
    <text evidence="4">The sequence shown here is derived from an EMBL/GenBank/DDBJ whole genome shotgun (WGS) entry which is preliminary data.</text>
</comment>